<feature type="compositionally biased region" description="Polar residues" evidence="1">
    <location>
        <begin position="138"/>
        <end position="148"/>
    </location>
</feature>
<feature type="compositionally biased region" description="Polar residues" evidence="1">
    <location>
        <begin position="92"/>
        <end position="122"/>
    </location>
</feature>
<accession>A0A109KJX0</accession>
<evidence type="ECO:0000256" key="1">
    <source>
        <dbReference type="SAM" id="MobiDB-lite"/>
    </source>
</evidence>
<evidence type="ECO:0000313" key="3">
    <source>
        <dbReference type="Proteomes" id="UP000063434"/>
    </source>
</evidence>
<reference evidence="2 3" key="1">
    <citation type="submission" date="2015-05" db="EMBL/GenBank/DDBJ databases">
        <title>A genomic and transcriptomic approach to investigate the blue pigment phenotype in Pseudomonas fluorescens.</title>
        <authorList>
            <person name="Andreani N.A."/>
            <person name="Cardazzo B."/>
        </authorList>
    </citation>
    <scope>NUCLEOTIDE SEQUENCE [LARGE SCALE GENOMIC DNA]</scope>
    <source>
        <strain evidence="2 3">Ps_40</strain>
    </source>
</reference>
<feature type="compositionally biased region" description="Basic and acidic residues" evidence="1">
    <location>
        <begin position="123"/>
        <end position="137"/>
    </location>
</feature>
<dbReference type="Proteomes" id="UP000063434">
    <property type="component" value="Unassembled WGS sequence"/>
</dbReference>
<dbReference type="PATRIC" id="fig|294.195.peg.5633"/>
<dbReference type="AlphaFoldDB" id="A0A109KJX0"/>
<protein>
    <recommendedName>
        <fullName evidence="4">Type III secretion effector protein</fullName>
    </recommendedName>
</protein>
<dbReference type="EMBL" id="LCYC01000062">
    <property type="protein sequence ID" value="KWV70595.1"/>
    <property type="molecule type" value="Genomic_DNA"/>
</dbReference>
<comment type="caution">
    <text evidence="2">The sequence shown here is derived from an EMBL/GenBank/DDBJ whole genome shotgun (WGS) entry which is preliminary data.</text>
</comment>
<evidence type="ECO:0000313" key="2">
    <source>
        <dbReference type="EMBL" id="KWV70595.1"/>
    </source>
</evidence>
<proteinExistence type="predicted"/>
<organism evidence="2 3">
    <name type="scientific">Pseudomonas fluorescens</name>
    <dbReference type="NCBI Taxonomy" id="294"/>
    <lineage>
        <taxon>Bacteria</taxon>
        <taxon>Pseudomonadati</taxon>
        <taxon>Pseudomonadota</taxon>
        <taxon>Gammaproteobacteria</taxon>
        <taxon>Pseudomonadales</taxon>
        <taxon>Pseudomonadaceae</taxon>
        <taxon>Pseudomonas</taxon>
    </lineage>
</organism>
<name>A0A109KJX0_PSEFL</name>
<feature type="region of interest" description="Disordered" evidence="1">
    <location>
        <begin position="1"/>
        <end position="166"/>
    </location>
</feature>
<gene>
    <name evidence="2" type="ORF">PFL603g_05273</name>
</gene>
<evidence type="ECO:0008006" key="4">
    <source>
        <dbReference type="Google" id="ProtNLM"/>
    </source>
</evidence>
<feature type="compositionally biased region" description="Basic and acidic residues" evidence="1">
    <location>
        <begin position="82"/>
        <end position="91"/>
    </location>
</feature>
<dbReference type="RefSeq" id="WP_230962078.1">
    <property type="nucleotide sequence ID" value="NZ_LCYC01000062.1"/>
</dbReference>
<sequence length="366" mass="39637">MQSVGQTHVPFRIPAPDDKKVETMTPSTSGNTRAVAEDPNVELNSSIGKGRSQYPEASPEEILTRTRRASGRFNPRRGGGSKTDKNKKTEYKSNTGQENKTENKSTTGQENKTENKSATGQKNQKEHRSNTEQKNQTENRNNPGSTLKQKPKLTGGSNGPSAAVGTGNDIAALPNAFPPASPPIVKTMRDTFLSSVVSNFVSSSFTVGQQLVSKGLAEKIDAQSKMPGAQVKNPDGTKGTVDPAATQEQKMQASLTGAEIKTETLTNSIIFINEGPDANAVEASPDAPKDTQGRLTNLEKRMDAIESQMQELAKRYGLIYTPYVAPDSSEAPTDESRMQTIEKRYAFMNIMINTLVTLKQKQAEAD</sequence>